<comment type="caution">
    <text evidence="9">The sequence shown here is derived from an EMBL/GenBank/DDBJ whole genome shotgun (WGS) entry which is preliminary data.</text>
</comment>
<organism evidence="9 10">
    <name type="scientific">Pelagibaculum spongiae</name>
    <dbReference type="NCBI Taxonomy" id="2080658"/>
    <lineage>
        <taxon>Bacteria</taxon>
        <taxon>Pseudomonadati</taxon>
        <taxon>Pseudomonadota</taxon>
        <taxon>Gammaproteobacteria</taxon>
        <taxon>Oceanospirillales</taxon>
        <taxon>Pelagibaculum</taxon>
    </lineage>
</organism>
<evidence type="ECO:0000256" key="6">
    <source>
        <dbReference type="SAM" id="SignalP"/>
    </source>
</evidence>
<keyword evidence="10" id="KW-1185">Reference proteome</keyword>
<dbReference type="PANTHER" id="PTHR31126">
    <property type="entry name" value="TYROSINE-PROTEIN PHOSPHATASE"/>
    <property type="match status" value="1"/>
</dbReference>
<dbReference type="PROSITE" id="PS50054">
    <property type="entry name" value="TYR_PHOSPHATASE_DUAL"/>
    <property type="match status" value="1"/>
</dbReference>
<dbReference type="InterPro" id="IPR029021">
    <property type="entry name" value="Prot-tyrosine_phosphatase-like"/>
</dbReference>
<evidence type="ECO:0000313" key="9">
    <source>
        <dbReference type="EMBL" id="PVZ68166.1"/>
    </source>
</evidence>
<comment type="similarity">
    <text evidence="3">Belongs to the protein-tyrosine phosphatase family. Atypical dual-specificity phosphatase Siw14-like subfamily.</text>
</comment>
<sequence>MQFKIRFSWSASALVTCCLLLSNPVFSADNPRPEQWSKQVQEAELGNFYQVDSGLYRSEQPDKKDFKKLEKMGVKEVLNLRQYHTDKDEAKGRSVKLHQIPMDAGELTEMDMIDALQLIKQRKGPMLVHCWHGADRTGAVIAAYRVVFQNWSKQQAIDELVNGDHNFHSTFYSNIPRLIESLDVAEMRQQLNIEPAIERAENSEIITDNDAKKIALKE</sequence>
<proteinExistence type="inferred from homology"/>
<dbReference type="GO" id="GO:0016791">
    <property type="term" value="F:phosphatase activity"/>
    <property type="evidence" value="ECO:0007669"/>
    <property type="project" value="TreeGrafter"/>
</dbReference>
<reference evidence="9 10" key="1">
    <citation type="submission" date="2018-04" db="EMBL/GenBank/DDBJ databases">
        <title>Thalassorhabdus spongiae gen. nov., sp. nov., isolated from a marine sponge in South-West Iceland.</title>
        <authorList>
            <person name="Knobloch S."/>
            <person name="Daussin A."/>
            <person name="Johannsson R."/>
            <person name="Marteinsson V.T."/>
        </authorList>
    </citation>
    <scope>NUCLEOTIDE SEQUENCE [LARGE SCALE GENOMIC DNA]</scope>
    <source>
        <strain evidence="9 10">Hp12</strain>
    </source>
</reference>
<protein>
    <recommendedName>
        <fullName evidence="1">diphosphoinositol-polyphosphate diphosphatase</fullName>
        <ecNumber evidence="1">3.6.1.52</ecNumber>
    </recommendedName>
</protein>
<dbReference type="Pfam" id="PF03162">
    <property type="entry name" value="Y_phosphatase2"/>
    <property type="match status" value="1"/>
</dbReference>
<evidence type="ECO:0000256" key="3">
    <source>
        <dbReference type="ARBA" id="ARBA00044949"/>
    </source>
</evidence>
<dbReference type="PANTHER" id="PTHR31126:SF72">
    <property type="entry name" value="DUAL SPECIFICITY PROTEIN PHOSPHATASE TPBA"/>
    <property type="match status" value="1"/>
</dbReference>
<evidence type="ECO:0000313" key="10">
    <source>
        <dbReference type="Proteomes" id="UP000244906"/>
    </source>
</evidence>
<accession>A0A2V1GYN5</accession>
<evidence type="ECO:0000256" key="5">
    <source>
        <dbReference type="ARBA" id="ARBA00047927"/>
    </source>
</evidence>
<dbReference type="Gene3D" id="3.90.190.10">
    <property type="entry name" value="Protein tyrosine phosphatase superfamily"/>
    <property type="match status" value="1"/>
</dbReference>
<evidence type="ECO:0000259" key="8">
    <source>
        <dbReference type="PROSITE" id="PS50056"/>
    </source>
</evidence>
<keyword evidence="2" id="KW-0378">Hydrolase</keyword>
<dbReference type="RefSeq" id="WP_116687495.1">
    <property type="nucleotide sequence ID" value="NZ_CAWNYD010000005.1"/>
</dbReference>
<gene>
    <name evidence="9" type="ORF">DC094_12750</name>
</gene>
<dbReference type="EMBL" id="QDDL01000005">
    <property type="protein sequence ID" value="PVZ68166.1"/>
    <property type="molecule type" value="Genomic_DNA"/>
</dbReference>
<dbReference type="AlphaFoldDB" id="A0A2V1GYN5"/>
<evidence type="ECO:0000256" key="1">
    <source>
        <dbReference type="ARBA" id="ARBA00012527"/>
    </source>
</evidence>
<dbReference type="OrthoDB" id="9814896at2"/>
<keyword evidence="6" id="KW-0732">Signal</keyword>
<feature type="domain" description="Tyrosine specific protein phosphatases" evidence="8">
    <location>
        <begin position="110"/>
        <end position="160"/>
    </location>
</feature>
<comment type="catalytic activity">
    <reaction evidence="4">
        <text>5-diphospho-1D-myo-inositol 1,2,3,4,6-pentakisphosphate + H2O = 1D-myo-inositol hexakisphosphate + phosphate + H(+)</text>
        <dbReference type="Rhea" id="RHEA:22384"/>
        <dbReference type="ChEBI" id="CHEBI:15377"/>
        <dbReference type="ChEBI" id="CHEBI:15378"/>
        <dbReference type="ChEBI" id="CHEBI:43474"/>
        <dbReference type="ChEBI" id="CHEBI:58130"/>
        <dbReference type="ChEBI" id="CHEBI:58628"/>
        <dbReference type="EC" id="3.6.1.52"/>
    </reaction>
    <physiologicalReaction direction="left-to-right" evidence="4">
        <dbReference type="Rhea" id="RHEA:22385"/>
    </physiologicalReaction>
</comment>
<dbReference type="GO" id="GO:0008486">
    <property type="term" value="F:diphosphoinositol-polyphosphate diphosphatase activity"/>
    <property type="evidence" value="ECO:0007669"/>
    <property type="project" value="UniProtKB-EC"/>
</dbReference>
<evidence type="ECO:0000259" key="7">
    <source>
        <dbReference type="PROSITE" id="PS50054"/>
    </source>
</evidence>
<dbReference type="InterPro" id="IPR020422">
    <property type="entry name" value="TYR_PHOSPHATASE_DUAL_dom"/>
</dbReference>
<dbReference type="InterPro" id="IPR016130">
    <property type="entry name" value="Tyr_Pase_AS"/>
</dbReference>
<dbReference type="SUPFAM" id="SSF52799">
    <property type="entry name" value="(Phosphotyrosine protein) phosphatases II"/>
    <property type="match status" value="1"/>
</dbReference>
<name>A0A2V1GYN5_9GAMM</name>
<dbReference type="InterPro" id="IPR000387">
    <property type="entry name" value="Tyr_Pase_dom"/>
</dbReference>
<evidence type="ECO:0000256" key="4">
    <source>
        <dbReference type="ARBA" id="ARBA00047342"/>
    </source>
</evidence>
<dbReference type="EC" id="3.6.1.52" evidence="1"/>
<comment type="catalytic activity">
    <reaction evidence="5">
        <text>1,5-bis(diphospho)-1D-myo-inositol 2,3,4,6-tetrakisphosphate + H2O = 1-diphospho-1D-myo-inositol 2,3,4,5,6-pentakisphosphate + phosphate + 2 H(+)</text>
        <dbReference type="Rhea" id="RHEA:79699"/>
        <dbReference type="ChEBI" id="CHEBI:15377"/>
        <dbReference type="ChEBI" id="CHEBI:15378"/>
        <dbReference type="ChEBI" id="CHEBI:43474"/>
        <dbReference type="ChEBI" id="CHEBI:74946"/>
        <dbReference type="ChEBI" id="CHEBI:77983"/>
        <dbReference type="EC" id="3.6.1.52"/>
    </reaction>
    <physiologicalReaction direction="left-to-right" evidence="5">
        <dbReference type="Rhea" id="RHEA:79700"/>
    </physiologicalReaction>
</comment>
<feature type="chain" id="PRO_5015971272" description="diphosphoinositol-polyphosphate diphosphatase" evidence="6">
    <location>
        <begin position="28"/>
        <end position="218"/>
    </location>
</feature>
<evidence type="ECO:0000256" key="2">
    <source>
        <dbReference type="ARBA" id="ARBA00022801"/>
    </source>
</evidence>
<dbReference type="PROSITE" id="PS00383">
    <property type="entry name" value="TYR_PHOSPHATASE_1"/>
    <property type="match status" value="1"/>
</dbReference>
<dbReference type="InterPro" id="IPR004861">
    <property type="entry name" value="Siw14-like"/>
</dbReference>
<feature type="domain" description="Tyrosine-protein phosphatase" evidence="7">
    <location>
        <begin position="47"/>
        <end position="191"/>
    </location>
</feature>
<dbReference type="Proteomes" id="UP000244906">
    <property type="component" value="Unassembled WGS sequence"/>
</dbReference>
<dbReference type="PROSITE" id="PS50056">
    <property type="entry name" value="TYR_PHOSPHATASE_2"/>
    <property type="match status" value="1"/>
</dbReference>
<feature type="signal peptide" evidence="6">
    <location>
        <begin position="1"/>
        <end position="27"/>
    </location>
</feature>